<name>A0ABX5VQT5_9MICO</name>
<sequence length="266" mass="27694">MGGGLDHATFLVDDELVVRLVREEADRARVVPEARLLAAVAGAVPLPVPEPLVVDAGRGCLAYRRLPGRPVLGLPGVADHAVGLGEALGRFLAALHRLPTDLAEPDDAPLREWLEEARALYPGIRTHVPAHHRAAVEAFLAAPPPAEGTAPVLTHNDLGAEHVLVDDAWQVTGVVDWGDAAVTDPARDLGLLLRDLGPRGLDAALTAYGPGIDAADLERAAFHARCATLADLAYGLGSGLTDYTAQALTALGRLFPSAHAADGGDP</sequence>
<dbReference type="Gene3D" id="3.90.1200.10">
    <property type="match status" value="1"/>
</dbReference>
<dbReference type="Pfam" id="PF01636">
    <property type="entry name" value="APH"/>
    <property type="match status" value="1"/>
</dbReference>
<dbReference type="SUPFAM" id="SSF56112">
    <property type="entry name" value="Protein kinase-like (PK-like)"/>
    <property type="match status" value="1"/>
</dbReference>
<keyword evidence="3" id="KW-1185">Reference proteome</keyword>
<proteinExistence type="predicted"/>
<dbReference type="Proteomes" id="UP000313948">
    <property type="component" value="Chromosome"/>
</dbReference>
<dbReference type="InterPro" id="IPR051678">
    <property type="entry name" value="AGP_Transferase"/>
</dbReference>
<feature type="domain" description="Aminoglycoside phosphotransferase" evidence="1">
    <location>
        <begin position="2"/>
        <end position="216"/>
    </location>
</feature>
<organism evidence="2 3">
    <name type="scientific">Georgenia wutianyii</name>
    <dbReference type="NCBI Taxonomy" id="2585135"/>
    <lineage>
        <taxon>Bacteria</taxon>
        <taxon>Bacillati</taxon>
        <taxon>Actinomycetota</taxon>
        <taxon>Actinomycetes</taxon>
        <taxon>Micrococcales</taxon>
        <taxon>Bogoriellaceae</taxon>
        <taxon>Georgenia</taxon>
    </lineage>
</organism>
<dbReference type="PANTHER" id="PTHR21310">
    <property type="entry name" value="AMINOGLYCOSIDE PHOSPHOTRANSFERASE-RELATED-RELATED"/>
    <property type="match status" value="1"/>
</dbReference>
<reference evidence="2 3" key="1">
    <citation type="submission" date="2019-05" db="EMBL/GenBank/DDBJ databases">
        <title>Georgenia *** sp. nov., and Georgenia *** sp. nov., isolated from the intestinal contents of plateau pika (Ochotona curzoniae) in the Qinghai-Tibet plateau of China.</title>
        <authorList>
            <person name="Tian Z."/>
        </authorList>
    </citation>
    <scope>NUCLEOTIDE SEQUENCE [LARGE SCALE GENOMIC DNA]</scope>
    <source>
        <strain evidence="2 3">Z294</strain>
    </source>
</reference>
<evidence type="ECO:0000313" key="2">
    <source>
        <dbReference type="EMBL" id="QDB80874.1"/>
    </source>
</evidence>
<gene>
    <name evidence="2" type="ORF">FE251_14640</name>
</gene>
<evidence type="ECO:0000259" key="1">
    <source>
        <dbReference type="Pfam" id="PF01636"/>
    </source>
</evidence>
<dbReference type="InterPro" id="IPR002575">
    <property type="entry name" value="Aminoglycoside_PTrfase"/>
</dbReference>
<dbReference type="Gene3D" id="3.30.200.20">
    <property type="entry name" value="Phosphorylase Kinase, domain 1"/>
    <property type="match status" value="1"/>
</dbReference>
<evidence type="ECO:0000313" key="3">
    <source>
        <dbReference type="Proteomes" id="UP000313948"/>
    </source>
</evidence>
<accession>A0ABX5VQT5</accession>
<protein>
    <submittedName>
        <fullName evidence="2">Aminoglycoside phosphotransferase family protein</fullName>
    </submittedName>
</protein>
<dbReference type="EMBL" id="CP040899">
    <property type="protein sequence ID" value="QDB80874.1"/>
    <property type="molecule type" value="Genomic_DNA"/>
</dbReference>
<dbReference type="InterPro" id="IPR011009">
    <property type="entry name" value="Kinase-like_dom_sf"/>
</dbReference>